<dbReference type="AlphaFoldDB" id="A0A6J8A5G0"/>
<dbReference type="Proteomes" id="UP000507470">
    <property type="component" value="Unassembled WGS sequence"/>
</dbReference>
<dbReference type="Pfam" id="PF25372">
    <property type="entry name" value="DUF7885"/>
    <property type="match status" value="1"/>
</dbReference>
<dbReference type="Pfam" id="PF12937">
    <property type="entry name" value="F-box-like"/>
    <property type="match status" value="1"/>
</dbReference>
<gene>
    <name evidence="3" type="ORF">MCOR_3540</name>
</gene>
<dbReference type="InterPro" id="IPR006553">
    <property type="entry name" value="Leu-rich_rpt_Cys-con_subtyp"/>
</dbReference>
<dbReference type="InterPro" id="IPR036047">
    <property type="entry name" value="F-box-like_dom_sf"/>
</dbReference>
<dbReference type="GO" id="GO:0019005">
    <property type="term" value="C:SCF ubiquitin ligase complex"/>
    <property type="evidence" value="ECO:0007669"/>
    <property type="project" value="TreeGrafter"/>
</dbReference>
<dbReference type="InterPro" id="IPR032675">
    <property type="entry name" value="LRR_dom_sf"/>
</dbReference>
<dbReference type="SMART" id="SM00256">
    <property type="entry name" value="FBOX"/>
    <property type="match status" value="1"/>
</dbReference>
<dbReference type="InterPro" id="IPR001611">
    <property type="entry name" value="Leu-rich_rpt"/>
</dbReference>
<dbReference type="Gene3D" id="3.80.10.10">
    <property type="entry name" value="Ribonuclease Inhibitor"/>
    <property type="match status" value="2"/>
</dbReference>
<dbReference type="SMART" id="SM00367">
    <property type="entry name" value="LRR_CC"/>
    <property type="match status" value="6"/>
</dbReference>
<dbReference type="Pfam" id="PF13516">
    <property type="entry name" value="LRR_6"/>
    <property type="match status" value="1"/>
</dbReference>
<protein>
    <submittedName>
        <fullName evidence="3">FBXL2_20</fullName>
    </submittedName>
</protein>
<dbReference type="GO" id="GO:0031146">
    <property type="term" value="P:SCF-dependent proteasomal ubiquitin-dependent protein catabolic process"/>
    <property type="evidence" value="ECO:0007669"/>
    <property type="project" value="TreeGrafter"/>
</dbReference>
<reference evidence="3 4" key="1">
    <citation type="submission" date="2020-06" db="EMBL/GenBank/DDBJ databases">
        <authorList>
            <person name="Li R."/>
            <person name="Bekaert M."/>
        </authorList>
    </citation>
    <scope>NUCLEOTIDE SEQUENCE [LARGE SCALE GENOMIC DNA]</scope>
    <source>
        <strain evidence="4">wild</strain>
    </source>
</reference>
<keyword evidence="1" id="KW-0833">Ubl conjugation pathway</keyword>
<evidence type="ECO:0000313" key="4">
    <source>
        <dbReference type="Proteomes" id="UP000507470"/>
    </source>
</evidence>
<proteinExistence type="predicted"/>
<sequence>MDSLPPELILNILSYLSQHDLLLRIRHVSKYWDLLANAPRLWYKLDVRRSEEMTSLYLQNINIICIHIKHLLTDEEFLVKVCSHRTPKPHFTNLRNLDLSSVYLATTSVISDFISECTNLESISVRFDDSILFRDILKTLLKLNLKDLHINYSGDDVEFLFILEELSRNKYSKTLSIHCNTIQNNTVRFLLGNFQNLKSLDVTSSYLKNDTFMSMQHLLSLNALSLDYTRVNDAGLQLIARHVPNLKFFSVVRCEDISDEGIANIAENCPFLEQIHICRSYTISGSTLTAIAKGCPRLQRLSVMACAQIDDAGVESLVTKCKHLQVLILNFCIQLTDQSLFSISRLCTTLRKLDISHNGKFTSKGISSLLQSCKWLELLNSASCGGITELKFPGSRTGISYSKRTFDNKDTILPTLVIVNERATNDNFDSISNHQHSHIRSMNLSHTSINNISVLELSFLCPDLRNLYLFGCKNVTIEIVECLFNNCVFMEKISVKRKTIFRKNLFLQTVS</sequence>
<organism evidence="3 4">
    <name type="scientific">Mytilus coruscus</name>
    <name type="common">Sea mussel</name>
    <dbReference type="NCBI Taxonomy" id="42192"/>
    <lineage>
        <taxon>Eukaryota</taxon>
        <taxon>Metazoa</taxon>
        <taxon>Spiralia</taxon>
        <taxon>Lophotrochozoa</taxon>
        <taxon>Mollusca</taxon>
        <taxon>Bivalvia</taxon>
        <taxon>Autobranchia</taxon>
        <taxon>Pteriomorphia</taxon>
        <taxon>Mytilida</taxon>
        <taxon>Mytiloidea</taxon>
        <taxon>Mytilidae</taxon>
        <taxon>Mytilinae</taxon>
        <taxon>Mytilus</taxon>
    </lineage>
</organism>
<feature type="domain" description="F-box" evidence="2">
    <location>
        <begin position="1"/>
        <end position="45"/>
    </location>
</feature>
<dbReference type="PROSITE" id="PS50181">
    <property type="entry name" value="FBOX"/>
    <property type="match status" value="1"/>
</dbReference>
<evidence type="ECO:0000256" key="1">
    <source>
        <dbReference type="ARBA" id="ARBA00022786"/>
    </source>
</evidence>
<evidence type="ECO:0000313" key="3">
    <source>
        <dbReference type="EMBL" id="CAC5361379.1"/>
    </source>
</evidence>
<dbReference type="SUPFAM" id="SSF52047">
    <property type="entry name" value="RNI-like"/>
    <property type="match status" value="1"/>
</dbReference>
<keyword evidence="4" id="KW-1185">Reference proteome</keyword>
<evidence type="ECO:0000259" key="2">
    <source>
        <dbReference type="PROSITE" id="PS50181"/>
    </source>
</evidence>
<dbReference type="SUPFAM" id="SSF81383">
    <property type="entry name" value="F-box domain"/>
    <property type="match status" value="1"/>
</dbReference>
<accession>A0A6J8A5G0</accession>
<dbReference type="InterPro" id="IPR001810">
    <property type="entry name" value="F-box_dom"/>
</dbReference>
<dbReference type="PANTHER" id="PTHR13318">
    <property type="entry name" value="PARTNER OF PAIRED, ISOFORM B-RELATED"/>
    <property type="match status" value="1"/>
</dbReference>
<dbReference type="EMBL" id="CACVKT020000592">
    <property type="protein sequence ID" value="CAC5361379.1"/>
    <property type="molecule type" value="Genomic_DNA"/>
</dbReference>
<dbReference type="InterPro" id="IPR057207">
    <property type="entry name" value="FBXL15_LRR"/>
</dbReference>
<name>A0A6J8A5G0_MYTCO</name>
<dbReference type="OrthoDB" id="423607at2759"/>